<dbReference type="RefSeq" id="WP_090223248.1">
    <property type="nucleotide sequence ID" value="NZ_FOZP01000001.1"/>
</dbReference>
<gene>
    <name evidence="2" type="ORF">SAMN04488006_0811</name>
</gene>
<evidence type="ECO:0000256" key="1">
    <source>
        <dbReference type="SAM" id="SignalP"/>
    </source>
</evidence>
<dbReference type="STRING" id="593133.SAMN04488006_0811"/>
<dbReference type="AlphaFoldDB" id="A0A1I6P1L3"/>
<proteinExistence type="predicted"/>
<feature type="signal peptide" evidence="1">
    <location>
        <begin position="1"/>
        <end position="19"/>
    </location>
</feature>
<sequence length="172" mass="19205">MKKLILLVAIVTLPFANYAQSSVFDKFEDMDDVTTVVITKEAFKMASKFGGNSPEAKEYIDMVKGLNNLKVFTTESSAIAKQMNDVVTGYLKSSKLIELMRVKDKDANVKIYIKQGKDEDHVSELLMFVSDIQNKANQESVILSLTGDIDLNKISKITEGYIPNSGKQLKKQ</sequence>
<name>A0A1I6P1L3_9FLAO</name>
<evidence type="ECO:0000313" key="2">
    <source>
        <dbReference type="EMBL" id="SFS34094.1"/>
    </source>
</evidence>
<accession>A0A1I6P1L3</accession>
<keyword evidence="3" id="KW-1185">Reference proteome</keyword>
<dbReference type="EMBL" id="FOZP01000001">
    <property type="protein sequence ID" value="SFS34094.1"/>
    <property type="molecule type" value="Genomic_DNA"/>
</dbReference>
<keyword evidence="1" id="KW-0732">Signal</keyword>
<dbReference type="Pfam" id="PF14060">
    <property type="entry name" value="DUF4252"/>
    <property type="match status" value="1"/>
</dbReference>
<organism evidence="2 3">
    <name type="scientific">Lutibacter maritimus</name>
    <dbReference type="NCBI Taxonomy" id="593133"/>
    <lineage>
        <taxon>Bacteria</taxon>
        <taxon>Pseudomonadati</taxon>
        <taxon>Bacteroidota</taxon>
        <taxon>Flavobacteriia</taxon>
        <taxon>Flavobacteriales</taxon>
        <taxon>Flavobacteriaceae</taxon>
        <taxon>Lutibacter</taxon>
    </lineage>
</organism>
<feature type="chain" id="PRO_5011561795" description="DUF4252 domain-containing protein" evidence="1">
    <location>
        <begin position="20"/>
        <end position="172"/>
    </location>
</feature>
<dbReference type="InterPro" id="IPR025348">
    <property type="entry name" value="DUF4252"/>
</dbReference>
<protein>
    <recommendedName>
        <fullName evidence="4">DUF4252 domain-containing protein</fullName>
    </recommendedName>
</protein>
<evidence type="ECO:0008006" key="4">
    <source>
        <dbReference type="Google" id="ProtNLM"/>
    </source>
</evidence>
<dbReference type="Proteomes" id="UP000199312">
    <property type="component" value="Unassembled WGS sequence"/>
</dbReference>
<evidence type="ECO:0000313" key="3">
    <source>
        <dbReference type="Proteomes" id="UP000199312"/>
    </source>
</evidence>
<dbReference type="OrthoDB" id="705638at2"/>
<reference evidence="3" key="1">
    <citation type="submission" date="2016-10" db="EMBL/GenBank/DDBJ databases">
        <authorList>
            <person name="Varghese N."/>
            <person name="Submissions S."/>
        </authorList>
    </citation>
    <scope>NUCLEOTIDE SEQUENCE [LARGE SCALE GENOMIC DNA]</scope>
    <source>
        <strain evidence="3">DSM 24450</strain>
    </source>
</reference>